<feature type="transmembrane region" description="Helical" evidence="1">
    <location>
        <begin position="48"/>
        <end position="71"/>
    </location>
</feature>
<evidence type="ECO:0000313" key="3">
    <source>
        <dbReference type="Proteomes" id="UP000180043"/>
    </source>
</evidence>
<dbReference type="EMBL" id="MLIQ01000032">
    <property type="protein sequence ID" value="OHU47598.1"/>
    <property type="molecule type" value="Genomic_DNA"/>
</dbReference>
<keyword evidence="1" id="KW-0472">Membrane</keyword>
<evidence type="ECO:0000256" key="1">
    <source>
        <dbReference type="SAM" id="Phobius"/>
    </source>
</evidence>
<sequence length="90" mass="9770">MREGSMALHPSDWAWITMAAGIVAYEIACPPGELLSDATTRYGQSHMFLSSAVIGVVAVHLLRTTGLLRFIPEQLDLIHLLASLKGISHD</sequence>
<feature type="transmembrane region" description="Helical" evidence="1">
    <location>
        <begin position="12"/>
        <end position="28"/>
    </location>
</feature>
<comment type="caution">
    <text evidence="2">The sequence shown here is derived from an EMBL/GenBank/DDBJ whole genome shotgun (WGS) entry which is preliminary data.</text>
</comment>
<keyword evidence="1" id="KW-1133">Transmembrane helix</keyword>
<proteinExistence type="predicted"/>
<dbReference type="Pfam" id="PF24202">
    <property type="entry name" value="DUF7427"/>
    <property type="match status" value="1"/>
</dbReference>
<dbReference type="InterPro" id="IPR055850">
    <property type="entry name" value="DUF7427"/>
</dbReference>
<protein>
    <recommendedName>
        <fullName evidence="4">Bacteriophage protein</fullName>
    </recommendedName>
</protein>
<keyword evidence="1" id="KW-0812">Transmembrane</keyword>
<reference evidence="2 3" key="1">
    <citation type="submission" date="2016-10" db="EMBL/GenBank/DDBJ databases">
        <title>Evaluation of Human, Veterinary and Environmental Mycobacterium chelonae Isolates by Core Genome Phylogenomic Analysis, Targeted Gene Comparison, and Anti-microbial Susceptibility Patterns: A Tale of Mistaken Identities.</title>
        <authorList>
            <person name="Fogelson S.B."/>
            <person name="Camus A.C."/>
            <person name="Lorenz W."/>
            <person name="Vasireddy R."/>
            <person name="Vasireddy S."/>
            <person name="Smith T."/>
            <person name="Brown-Elliott B.A."/>
            <person name="Wallace R.J.Jr."/>
            <person name="Hasan N.A."/>
            <person name="Reischl U."/>
            <person name="Sanchez S."/>
        </authorList>
    </citation>
    <scope>NUCLEOTIDE SEQUENCE [LARGE SCALE GENOMIC DNA]</scope>
    <source>
        <strain evidence="2 3">15515</strain>
    </source>
</reference>
<evidence type="ECO:0000313" key="2">
    <source>
        <dbReference type="EMBL" id="OHU47598.1"/>
    </source>
</evidence>
<dbReference type="Proteomes" id="UP000180043">
    <property type="component" value="Unassembled WGS sequence"/>
</dbReference>
<accession>A0A1S1LJK0</accession>
<name>A0A1S1LJK0_MYCCH</name>
<evidence type="ECO:0008006" key="4">
    <source>
        <dbReference type="Google" id="ProtNLM"/>
    </source>
</evidence>
<organism evidence="2 3">
    <name type="scientific">Mycobacteroides chelonae</name>
    <name type="common">Mycobacterium chelonae</name>
    <dbReference type="NCBI Taxonomy" id="1774"/>
    <lineage>
        <taxon>Bacteria</taxon>
        <taxon>Bacillati</taxon>
        <taxon>Actinomycetota</taxon>
        <taxon>Actinomycetes</taxon>
        <taxon>Mycobacteriales</taxon>
        <taxon>Mycobacteriaceae</taxon>
        <taxon>Mycobacteroides</taxon>
    </lineage>
</organism>
<gene>
    <name evidence="2" type="ORF">BKG82_24830</name>
</gene>
<dbReference type="AlphaFoldDB" id="A0A1S1LJK0"/>